<keyword evidence="5" id="KW-0472">Membrane</keyword>
<dbReference type="Pfam" id="PF02353">
    <property type="entry name" value="CMAS"/>
    <property type="match status" value="1"/>
</dbReference>
<proteinExistence type="predicted"/>
<keyword evidence="5" id="KW-0812">Transmembrane</keyword>
<dbReference type="InterPro" id="IPR029063">
    <property type="entry name" value="SAM-dependent_MTases_sf"/>
</dbReference>
<reference evidence="6" key="1">
    <citation type="submission" date="2020-06" db="EMBL/GenBank/DDBJ databases">
        <authorList>
            <consortium name="Plant Systems Biology data submission"/>
        </authorList>
    </citation>
    <scope>NUCLEOTIDE SEQUENCE</scope>
    <source>
        <strain evidence="6">D6</strain>
    </source>
</reference>
<protein>
    <submittedName>
        <fullName evidence="6">Cyclopropane-fatty-acyl-phospholipid synthase</fullName>
    </submittedName>
</protein>
<dbReference type="EMBL" id="CAICTM010000128">
    <property type="protein sequence ID" value="CAB9502177.1"/>
    <property type="molecule type" value="Genomic_DNA"/>
</dbReference>
<dbReference type="GO" id="GO:0032259">
    <property type="term" value="P:methylation"/>
    <property type="evidence" value="ECO:0007669"/>
    <property type="project" value="UniProtKB-KW"/>
</dbReference>
<dbReference type="AlphaFoldDB" id="A0A9N8DG78"/>
<evidence type="ECO:0000313" key="6">
    <source>
        <dbReference type="EMBL" id="CAB9502177.1"/>
    </source>
</evidence>
<evidence type="ECO:0000256" key="1">
    <source>
        <dbReference type="ARBA" id="ARBA00022603"/>
    </source>
</evidence>
<evidence type="ECO:0000256" key="3">
    <source>
        <dbReference type="ARBA" id="ARBA00022691"/>
    </source>
</evidence>
<sequence length="349" mass="40497">MGLSLYLAMALTGIAAIMVPVYFLFLCTYDVLYYGFSISVIDENATLRQGYNLSYLIDDAGSATGGGLDYGFNYYNGNFKKDRHQAQKDKFDCCFENLGLEPGMTVIDIGCGCGDWLNYLRTRGVNGIGVNITPTQVKVCRERGLTVLLTDWKKIEGNAEFEKLLFGMADAVTCWDTIEHYVPAKYAKSEPMKDVIYTKLFQLIQKCLRPDTKVGRAWTSCLHYGTSKKTLLRRYNDYLLDKFHSGCYPNYERRQLNQNAERAQFRQLFEQNLTEDYYMTSVLSPSHFGRHKHSMTIYRAVVLFLVVFLDPNWLPRFLWMNQEAWMDQFNPDKLEDSPMQLLWIMWEKN</sequence>
<evidence type="ECO:0000256" key="4">
    <source>
        <dbReference type="ARBA" id="ARBA00023098"/>
    </source>
</evidence>
<dbReference type="PANTHER" id="PTHR43667">
    <property type="entry name" value="CYCLOPROPANE-FATTY-ACYL-PHOSPHOLIPID SYNTHASE"/>
    <property type="match status" value="1"/>
</dbReference>
<dbReference type="GO" id="GO:0006629">
    <property type="term" value="P:lipid metabolic process"/>
    <property type="evidence" value="ECO:0007669"/>
    <property type="project" value="UniProtKB-KW"/>
</dbReference>
<feature type="transmembrane region" description="Helical" evidence="5">
    <location>
        <begin position="6"/>
        <end position="29"/>
    </location>
</feature>
<keyword evidence="4" id="KW-0443">Lipid metabolism</keyword>
<dbReference type="CDD" id="cd02440">
    <property type="entry name" value="AdoMet_MTases"/>
    <property type="match status" value="1"/>
</dbReference>
<keyword evidence="5" id="KW-1133">Transmembrane helix</keyword>
<evidence type="ECO:0000313" key="7">
    <source>
        <dbReference type="Proteomes" id="UP001153069"/>
    </source>
</evidence>
<organism evidence="6 7">
    <name type="scientific">Seminavis robusta</name>
    <dbReference type="NCBI Taxonomy" id="568900"/>
    <lineage>
        <taxon>Eukaryota</taxon>
        <taxon>Sar</taxon>
        <taxon>Stramenopiles</taxon>
        <taxon>Ochrophyta</taxon>
        <taxon>Bacillariophyta</taxon>
        <taxon>Bacillariophyceae</taxon>
        <taxon>Bacillariophycidae</taxon>
        <taxon>Naviculales</taxon>
        <taxon>Naviculaceae</taxon>
        <taxon>Seminavis</taxon>
    </lineage>
</organism>
<dbReference type="GO" id="GO:0008168">
    <property type="term" value="F:methyltransferase activity"/>
    <property type="evidence" value="ECO:0007669"/>
    <property type="project" value="UniProtKB-KW"/>
</dbReference>
<feature type="transmembrane region" description="Helical" evidence="5">
    <location>
        <begin position="296"/>
        <end position="314"/>
    </location>
</feature>
<dbReference type="Proteomes" id="UP001153069">
    <property type="component" value="Unassembled WGS sequence"/>
</dbReference>
<dbReference type="Gene3D" id="3.40.50.150">
    <property type="entry name" value="Vaccinia Virus protein VP39"/>
    <property type="match status" value="1"/>
</dbReference>
<dbReference type="SUPFAM" id="SSF53335">
    <property type="entry name" value="S-adenosyl-L-methionine-dependent methyltransferases"/>
    <property type="match status" value="1"/>
</dbReference>
<dbReference type="InterPro" id="IPR050723">
    <property type="entry name" value="CFA/CMAS"/>
</dbReference>
<dbReference type="PANTHER" id="PTHR43667:SF1">
    <property type="entry name" value="CYCLOPROPANE-FATTY-ACYL-PHOSPHOLIPID SYNTHASE"/>
    <property type="match status" value="1"/>
</dbReference>
<name>A0A9N8DG78_9STRA</name>
<keyword evidence="7" id="KW-1185">Reference proteome</keyword>
<evidence type="ECO:0000256" key="2">
    <source>
        <dbReference type="ARBA" id="ARBA00022679"/>
    </source>
</evidence>
<comment type="caution">
    <text evidence="6">The sequence shown here is derived from an EMBL/GenBank/DDBJ whole genome shotgun (WGS) entry which is preliminary data.</text>
</comment>
<keyword evidence="3" id="KW-0949">S-adenosyl-L-methionine</keyword>
<accession>A0A9N8DG78</accession>
<keyword evidence="1" id="KW-0489">Methyltransferase</keyword>
<evidence type="ECO:0000256" key="5">
    <source>
        <dbReference type="SAM" id="Phobius"/>
    </source>
</evidence>
<gene>
    <name evidence="6" type="ORF">SEMRO_129_G061680.1</name>
</gene>
<keyword evidence="2" id="KW-0808">Transferase</keyword>